<dbReference type="EMBL" id="JQED01000047">
    <property type="protein sequence ID" value="KGJ88391.1"/>
    <property type="molecule type" value="Genomic_DNA"/>
</dbReference>
<evidence type="ECO:0000259" key="1">
    <source>
        <dbReference type="Pfam" id="PF22016"/>
    </source>
</evidence>
<name>A0A099KDE1_COLPS</name>
<dbReference type="RefSeq" id="WP_033095184.1">
    <property type="nucleotide sequence ID" value="NZ_JQED01000047.1"/>
</dbReference>
<dbReference type="PATRIC" id="fig|28229.4.peg.3577"/>
<evidence type="ECO:0000313" key="2">
    <source>
        <dbReference type="EMBL" id="KGJ88391.1"/>
    </source>
</evidence>
<dbReference type="InterPro" id="IPR053864">
    <property type="entry name" value="DUF6933"/>
</dbReference>
<accession>A0A099KDE1</accession>
<protein>
    <recommendedName>
        <fullName evidence="1">DUF6933 domain-containing protein</fullName>
    </recommendedName>
</protein>
<dbReference type="Pfam" id="PF22016">
    <property type="entry name" value="DUF6933"/>
    <property type="match status" value="1"/>
</dbReference>
<evidence type="ECO:0000313" key="3">
    <source>
        <dbReference type="Proteomes" id="UP000029843"/>
    </source>
</evidence>
<dbReference type="AlphaFoldDB" id="A0A099KDE1"/>
<proteinExistence type="predicted"/>
<gene>
    <name evidence="2" type="ORF">ND2E_4227</name>
</gene>
<dbReference type="Proteomes" id="UP000029843">
    <property type="component" value="Unassembled WGS sequence"/>
</dbReference>
<reference evidence="2 3" key="1">
    <citation type="submission" date="2014-08" db="EMBL/GenBank/DDBJ databases">
        <title>Genomic and Phenotypic Diversity of Colwellia psychrerythraea strains from Disparate Marine Basins.</title>
        <authorList>
            <person name="Techtmann S.M."/>
            <person name="Stelling S.C."/>
            <person name="Utturkar S.M."/>
            <person name="Alshibli N."/>
            <person name="Harris A."/>
            <person name="Brown S.D."/>
            <person name="Hazen T.C."/>
        </authorList>
    </citation>
    <scope>NUCLEOTIDE SEQUENCE [LARGE SCALE GENOMIC DNA]</scope>
    <source>
        <strain evidence="2 3">ND2E</strain>
    </source>
</reference>
<feature type="domain" description="DUF6933" evidence="1">
    <location>
        <begin position="2"/>
        <end position="173"/>
    </location>
</feature>
<comment type="caution">
    <text evidence="2">The sequence shown here is derived from an EMBL/GenBank/DDBJ whole genome shotgun (WGS) entry which is preliminary data.</text>
</comment>
<sequence>MIIHCTKKLASKLPENTNKQNQQIAIGLLNEWQHWHANIITVQRKQCVIAVHDATRYAVFVPNMTKKHLAEFELHMQDVFINSLIKAGVDIALVDKAARYFTQYSQQLDTQFDTQCNRSVQGTMRLMAEELDWNLKHNGQHFDDIALYSTSAWLSDRPCNIKGQKECLWPIKAMTELLTKLPKIG</sequence>
<dbReference type="OrthoDB" id="9801392at2"/>
<organism evidence="2 3">
    <name type="scientific">Colwellia psychrerythraea</name>
    <name type="common">Vibrio psychroerythus</name>
    <dbReference type="NCBI Taxonomy" id="28229"/>
    <lineage>
        <taxon>Bacteria</taxon>
        <taxon>Pseudomonadati</taxon>
        <taxon>Pseudomonadota</taxon>
        <taxon>Gammaproteobacteria</taxon>
        <taxon>Alteromonadales</taxon>
        <taxon>Colwelliaceae</taxon>
        <taxon>Colwellia</taxon>
    </lineage>
</organism>